<feature type="domain" description="Ig-like" evidence="10">
    <location>
        <begin position="422"/>
        <end position="516"/>
    </location>
</feature>
<dbReference type="InterPro" id="IPR013098">
    <property type="entry name" value="Ig_I-set"/>
</dbReference>
<feature type="domain" description="Ig-like" evidence="10">
    <location>
        <begin position="810"/>
        <end position="901"/>
    </location>
</feature>
<dbReference type="AlphaFoldDB" id="A0A1A9V524"/>
<keyword evidence="5" id="KW-0130">Cell adhesion</keyword>
<name>A0A1A9V524_GLOAU</name>
<keyword evidence="2" id="KW-0812">Transmembrane</keyword>
<keyword evidence="7" id="KW-0472">Membrane</keyword>
<keyword evidence="8" id="KW-1015">Disulfide bond</keyword>
<keyword evidence="3" id="KW-0732">Signal</keyword>
<dbReference type="Pfam" id="PF07679">
    <property type="entry name" value="I-set"/>
    <property type="match status" value="2"/>
</dbReference>
<dbReference type="EnsemblMetazoa" id="GAUT026159-RA">
    <property type="protein sequence ID" value="GAUT026159-PA"/>
    <property type="gene ID" value="GAUT026159"/>
</dbReference>
<dbReference type="InterPro" id="IPR051170">
    <property type="entry name" value="Neural/epithelial_adhesion"/>
</dbReference>
<dbReference type="GO" id="GO:0048812">
    <property type="term" value="P:neuron projection morphogenesis"/>
    <property type="evidence" value="ECO:0007669"/>
    <property type="project" value="UniProtKB-ARBA"/>
</dbReference>
<keyword evidence="12" id="KW-1185">Reference proteome</keyword>
<feature type="domain" description="Ig-like" evidence="10">
    <location>
        <begin position="336"/>
        <end position="415"/>
    </location>
</feature>
<evidence type="ECO:0000256" key="5">
    <source>
        <dbReference type="ARBA" id="ARBA00022889"/>
    </source>
</evidence>
<feature type="domain" description="Ig-like" evidence="10">
    <location>
        <begin position="612"/>
        <end position="709"/>
    </location>
</feature>
<dbReference type="Proteomes" id="UP000078200">
    <property type="component" value="Unassembled WGS sequence"/>
</dbReference>
<evidence type="ECO:0000259" key="10">
    <source>
        <dbReference type="PROSITE" id="PS50835"/>
    </source>
</evidence>
<dbReference type="GO" id="GO:0007155">
    <property type="term" value="P:cell adhesion"/>
    <property type="evidence" value="ECO:0007669"/>
    <property type="project" value="UniProtKB-KW"/>
</dbReference>
<dbReference type="GO" id="GO:0043005">
    <property type="term" value="C:neuron projection"/>
    <property type="evidence" value="ECO:0007669"/>
    <property type="project" value="TreeGrafter"/>
</dbReference>
<comment type="subcellular location">
    <subcellularLocation>
        <location evidence="1">Membrane</location>
        <topology evidence="1">Single-pass membrane protein</topology>
    </subcellularLocation>
</comment>
<dbReference type="PANTHER" id="PTHR12231:SF253">
    <property type="entry name" value="DPR-INTERACTING PROTEIN ETA, ISOFORM B-RELATED"/>
    <property type="match status" value="1"/>
</dbReference>
<dbReference type="CDD" id="cd20957">
    <property type="entry name" value="IgC2_3_Dscam"/>
    <property type="match status" value="1"/>
</dbReference>
<evidence type="ECO:0000313" key="12">
    <source>
        <dbReference type="Proteomes" id="UP000078200"/>
    </source>
</evidence>
<protein>
    <recommendedName>
        <fullName evidence="10">Ig-like domain-containing protein</fullName>
    </recommendedName>
</protein>
<dbReference type="FunFam" id="2.60.40.10:FF:000302">
    <property type="entry name" value="Down syndrome cell adhesion molecule, isoform D"/>
    <property type="match status" value="1"/>
</dbReference>
<dbReference type="SMART" id="SM00408">
    <property type="entry name" value="IGc2"/>
    <property type="match status" value="7"/>
</dbReference>
<dbReference type="InterPro" id="IPR003598">
    <property type="entry name" value="Ig_sub2"/>
</dbReference>
<proteinExistence type="predicted"/>
<evidence type="ECO:0000256" key="8">
    <source>
        <dbReference type="ARBA" id="ARBA00023157"/>
    </source>
</evidence>
<dbReference type="InterPro" id="IPR036179">
    <property type="entry name" value="Ig-like_dom_sf"/>
</dbReference>
<sequence>MSSSSLSGARNKVKFVPCSAITFLDKPMGSKAPTFNTDTTSVSYTRSVGQSFALLCQAQAYPVPIISFIFIFKEPMGAKAPSFNTAANSISFTYAVHQKPIGAKAPSFNSVSTISGFSSKSSSDLVLLCQAQAYPVPIFSIHHMFSIRLKYVSVHFISQKISQNVYEMSYNLEPMGAKAPSFSNYIASLTIYRRYEPVGAKPPTFSEPIGSVAPKLSGDRLQEYTMNFHDSFALLCQAQSYPMPIFSIEINEISQGSPSVLHCPGQAYPVPLHRWYKFIDGTTRKQAVILNDRVKQVSGTLIIKDAVVEDSGKYLCVVNNSVGGESVETVLTVTAPLSAKIDPPTQTVDFGRPAVFTCQYTGNPIKTISWLKDGKAIDHNDPVLRIESVKKEDKGMYQCFVRNDQESAEASAELKLGGRFDPPVIRQTFPEETMEPGPSVFLRCVAGGNPTPEISWELDGKKIANNERYQVGQYVTVNGDVVSFLNITSVHANDGGLYKCIAKSKVGVAEHSAKLNVYGLPYIRQMEKKAIVAGETLYVTCPVAGYPIDSIVWERDNRALPINRKQKVFPNGTLIIENVERNSDQATYTCVAKNAEGYSARGSLEVQVMVPPQIVPFDFGSDIINMNDMVSATCTVNKGDMPLELYWTTAPEPKWGVGRLMTNDGILITKTTQRISMLSIESVHARHRANYTCAARNAAGVAYHTAELRVNVLPQIVPFEFGEESVNELEMVSASCTVNKGDLPLDVAWLKNGGRIYTNDGVVVTKTSLRMSVLTIESVRARHAGNYTCVATNNAGVTKYWTLLRVNVLPQIVAFDFGEESINELDMVSASCTVNKGDLPMDIYWTKNGGRLYTNDGLVVMRNSPRLSVLSLESVRARHAGNYTCVATNNAGVTKQSSLLAVNDSSTFVMFI</sequence>
<evidence type="ECO:0000256" key="4">
    <source>
        <dbReference type="ARBA" id="ARBA00022737"/>
    </source>
</evidence>
<evidence type="ECO:0000256" key="6">
    <source>
        <dbReference type="ARBA" id="ARBA00022989"/>
    </source>
</evidence>
<dbReference type="PANTHER" id="PTHR12231">
    <property type="entry name" value="CTX-RELATED TYPE I TRANSMEMBRANE PROTEIN"/>
    <property type="match status" value="1"/>
</dbReference>
<dbReference type="CDD" id="cd20956">
    <property type="entry name" value="IgI_4_Dscam"/>
    <property type="match status" value="1"/>
</dbReference>
<keyword evidence="4" id="KW-0677">Repeat</keyword>
<dbReference type="PROSITE" id="PS50835">
    <property type="entry name" value="IG_LIKE"/>
    <property type="match status" value="7"/>
</dbReference>
<keyword evidence="9" id="KW-0393">Immunoglobulin domain</keyword>
<keyword evidence="6" id="KW-1133">Transmembrane helix</keyword>
<feature type="domain" description="Ig-like" evidence="10">
    <location>
        <begin position="521"/>
        <end position="607"/>
    </location>
</feature>
<dbReference type="STRING" id="7395.A0A1A9V524"/>
<dbReference type="VEuPathDB" id="VectorBase:GAUT026159"/>
<dbReference type="SMART" id="SM00409">
    <property type="entry name" value="IG"/>
    <property type="match status" value="7"/>
</dbReference>
<evidence type="ECO:0000256" key="2">
    <source>
        <dbReference type="ARBA" id="ARBA00022692"/>
    </source>
</evidence>
<evidence type="ECO:0000256" key="3">
    <source>
        <dbReference type="ARBA" id="ARBA00022729"/>
    </source>
</evidence>
<dbReference type="SUPFAM" id="SSF48726">
    <property type="entry name" value="Immunoglobulin"/>
    <property type="match status" value="7"/>
</dbReference>
<dbReference type="InterPro" id="IPR003599">
    <property type="entry name" value="Ig_sub"/>
</dbReference>
<reference evidence="11" key="1">
    <citation type="submission" date="2020-05" db="UniProtKB">
        <authorList>
            <consortium name="EnsemblMetazoa"/>
        </authorList>
    </citation>
    <scope>IDENTIFICATION</scope>
    <source>
        <strain evidence="11">TTRI</strain>
    </source>
</reference>
<dbReference type="CDD" id="cd20958">
    <property type="entry name" value="IgI_5_Dscam"/>
    <property type="match status" value="1"/>
</dbReference>
<dbReference type="Pfam" id="PF13927">
    <property type="entry name" value="Ig_3"/>
    <property type="match status" value="4"/>
</dbReference>
<accession>A0A1A9V524</accession>
<evidence type="ECO:0000256" key="9">
    <source>
        <dbReference type="ARBA" id="ARBA00023319"/>
    </source>
</evidence>
<evidence type="ECO:0000256" key="1">
    <source>
        <dbReference type="ARBA" id="ARBA00004167"/>
    </source>
</evidence>
<evidence type="ECO:0000256" key="7">
    <source>
        <dbReference type="ARBA" id="ARBA00023136"/>
    </source>
</evidence>
<dbReference type="FunFam" id="2.60.40.10:FF:000324">
    <property type="entry name" value="Down syndrome cell adhesion molecule, isoform D"/>
    <property type="match status" value="1"/>
</dbReference>
<feature type="domain" description="Ig-like" evidence="10">
    <location>
        <begin position="244"/>
        <end position="332"/>
    </location>
</feature>
<dbReference type="InterPro" id="IPR007110">
    <property type="entry name" value="Ig-like_dom"/>
</dbReference>
<dbReference type="Gene3D" id="2.60.40.10">
    <property type="entry name" value="Immunoglobulins"/>
    <property type="match status" value="7"/>
</dbReference>
<dbReference type="GO" id="GO:0016020">
    <property type="term" value="C:membrane"/>
    <property type="evidence" value="ECO:0007669"/>
    <property type="project" value="UniProtKB-SubCell"/>
</dbReference>
<dbReference type="FunFam" id="2.60.40.10:FF:000017">
    <property type="entry name" value="Down syndrome cell adhesion molecule b"/>
    <property type="match status" value="4"/>
</dbReference>
<evidence type="ECO:0000313" key="11">
    <source>
        <dbReference type="EnsemblMetazoa" id="GAUT026159-PA"/>
    </source>
</evidence>
<dbReference type="InterPro" id="IPR013783">
    <property type="entry name" value="Ig-like_fold"/>
</dbReference>
<dbReference type="FunFam" id="2.60.40.10:FF:000308">
    <property type="entry name" value="Down syndrome cell adhesion molecule, isoform D"/>
    <property type="match status" value="1"/>
</dbReference>
<feature type="domain" description="Ig-like" evidence="10">
    <location>
        <begin position="714"/>
        <end position="794"/>
    </location>
</feature>
<organism evidence="11 12">
    <name type="scientific">Glossina austeni</name>
    <name type="common">Savannah tsetse fly</name>
    <dbReference type="NCBI Taxonomy" id="7395"/>
    <lineage>
        <taxon>Eukaryota</taxon>
        <taxon>Metazoa</taxon>
        <taxon>Ecdysozoa</taxon>
        <taxon>Arthropoda</taxon>
        <taxon>Hexapoda</taxon>
        <taxon>Insecta</taxon>
        <taxon>Pterygota</taxon>
        <taxon>Neoptera</taxon>
        <taxon>Endopterygota</taxon>
        <taxon>Diptera</taxon>
        <taxon>Brachycera</taxon>
        <taxon>Muscomorpha</taxon>
        <taxon>Hippoboscoidea</taxon>
        <taxon>Glossinidae</taxon>
        <taxon>Glossina</taxon>
    </lineage>
</organism>